<name>X0TSY3_9ZZZZ</name>
<evidence type="ECO:0008006" key="2">
    <source>
        <dbReference type="Google" id="ProtNLM"/>
    </source>
</evidence>
<protein>
    <recommendedName>
        <fullName evidence="2">DUF5107 domain-containing protein</fullName>
    </recommendedName>
</protein>
<dbReference type="AlphaFoldDB" id="X0TSY3"/>
<comment type="caution">
    <text evidence="1">The sequence shown here is derived from an EMBL/GenBank/DDBJ whole genome shotgun (WGS) entry which is preliminary data.</text>
</comment>
<feature type="non-terminal residue" evidence="1">
    <location>
        <position position="276"/>
    </location>
</feature>
<evidence type="ECO:0000313" key="1">
    <source>
        <dbReference type="EMBL" id="GAF96678.1"/>
    </source>
</evidence>
<feature type="non-terminal residue" evidence="1">
    <location>
        <position position="1"/>
    </location>
</feature>
<proteinExistence type="predicted"/>
<dbReference type="EMBL" id="BARS01018641">
    <property type="protein sequence ID" value="GAF96678.1"/>
    <property type="molecule type" value="Genomic_DNA"/>
</dbReference>
<organism evidence="1">
    <name type="scientific">marine sediment metagenome</name>
    <dbReference type="NCBI Taxonomy" id="412755"/>
    <lineage>
        <taxon>unclassified sequences</taxon>
        <taxon>metagenomes</taxon>
        <taxon>ecological metagenomes</taxon>
    </lineage>
</organism>
<accession>X0TSY3</accession>
<gene>
    <name evidence="1" type="ORF">S01H1_30308</name>
</gene>
<sequence>GPVGSGSFGAFYTKLDYYKEWDDLWRVSDVPDVFVRFEKSPVQLVFWRGTSFVPCWVTENGIWYTNEWLETWGDDVVSCAEPIMDRQCRYSHVRIIENTEARVVIHWRYALSDAFYDFAAVGDDGRGEWCDEFHIIYPDQVGVRKMELHYSRPERKHDWVEQIVVLPPGKYPDDVIEREAVSLVNMSGDVHKYSWDDDLEKEMPEPKGANMSFVNLKSKYRPFIIVPPGPVKTVEGTWDSPFFRTYAAKMARGRGYRPDPVPSAYGWWDHWPVAHV</sequence>
<reference evidence="1" key="1">
    <citation type="journal article" date="2014" name="Front. Microbiol.">
        <title>High frequency of phylogenetically diverse reductive dehalogenase-homologous genes in deep subseafloor sedimentary metagenomes.</title>
        <authorList>
            <person name="Kawai M."/>
            <person name="Futagami T."/>
            <person name="Toyoda A."/>
            <person name="Takaki Y."/>
            <person name="Nishi S."/>
            <person name="Hori S."/>
            <person name="Arai W."/>
            <person name="Tsubouchi T."/>
            <person name="Morono Y."/>
            <person name="Uchiyama I."/>
            <person name="Ito T."/>
            <person name="Fujiyama A."/>
            <person name="Inagaki F."/>
            <person name="Takami H."/>
        </authorList>
    </citation>
    <scope>NUCLEOTIDE SEQUENCE</scope>
    <source>
        <strain evidence="1">Expedition CK06-06</strain>
    </source>
</reference>